<keyword evidence="8" id="KW-0966">Cell projection</keyword>
<evidence type="ECO:0000256" key="6">
    <source>
        <dbReference type="ARBA" id="ARBA00023054"/>
    </source>
</evidence>
<feature type="compositionally biased region" description="Basic and acidic residues" evidence="10">
    <location>
        <begin position="143"/>
        <end position="169"/>
    </location>
</feature>
<dbReference type="InterPro" id="IPR038888">
    <property type="entry name" value="CFAP36"/>
</dbReference>
<keyword evidence="13" id="KW-1185">Reference proteome</keyword>
<dbReference type="PANTHER" id="PTHR21532">
    <property type="entry name" value="PHOSPHODIESTERASE HL"/>
    <property type="match status" value="1"/>
</dbReference>
<evidence type="ECO:0000256" key="1">
    <source>
        <dbReference type="ARBA" id="ARBA00004138"/>
    </source>
</evidence>
<feature type="compositionally biased region" description="Low complexity" evidence="10">
    <location>
        <begin position="378"/>
        <end position="397"/>
    </location>
</feature>
<evidence type="ECO:0000256" key="3">
    <source>
        <dbReference type="ARBA" id="ARBA00007460"/>
    </source>
</evidence>
<proteinExistence type="inferred from homology"/>
<dbReference type="PANTHER" id="PTHR21532:SF0">
    <property type="entry name" value="CILIA- AND FLAGELLA-ASSOCIATED PROTEIN 36"/>
    <property type="match status" value="1"/>
</dbReference>
<dbReference type="Proteomes" id="UP001472866">
    <property type="component" value="Chromosome 03"/>
</dbReference>
<evidence type="ECO:0000256" key="8">
    <source>
        <dbReference type="ARBA" id="ARBA00023273"/>
    </source>
</evidence>
<dbReference type="AlphaFoldDB" id="A0AAX4P3I3"/>
<gene>
    <name evidence="12" type="ORF">HKI87_03g20950</name>
</gene>
<organism evidence="12 13">
    <name type="scientific">Chloropicon roscoffensis</name>
    <dbReference type="NCBI Taxonomy" id="1461544"/>
    <lineage>
        <taxon>Eukaryota</taxon>
        <taxon>Viridiplantae</taxon>
        <taxon>Chlorophyta</taxon>
        <taxon>Chloropicophyceae</taxon>
        <taxon>Chloropicales</taxon>
        <taxon>Chloropicaceae</taxon>
        <taxon>Chloropicon</taxon>
    </lineage>
</organism>
<keyword evidence="6" id="KW-0175">Coiled coil</keyword>
<sequence>MVEKKALAAKGEDATNEWLSEAIISFLKGPCYSVPLMSFIDEHCLVFDLEEENKFEYTTLHVEFMDLVDKLLCELLEDLGVQPEKLVAVLSSDMSQSQISSFVLTSILSVEDFLQFKAMMVKRNVELTNQVIESLIEKKEQEAAKAAEEKEQEAAKAAEEKERKDREETEQILAENGEVDEETLLVLKLSKQQFELEDSARKAQENVDFSDVNGSDDQEDAFEKALKESLQIKSKIDQEKAELEQALAMSVAIEKEAALAREAEKAAAEEDEKEAEQQKEEDTASEPEPAPETSGPTEVPGAGSRPEAIKEAAPEQASSEVVVQNMAPVKKASSLPPLVLDNTSGSGPSTATSTPASVLSDYSRLPNSARFQGAGYKSDAGPSSAKSTSSSSVREAAYAAAETQKGLLQTKKENLLIKEKEAESTSTKVSDLDEKKKDYIMKQRAALVAKNNADRQKQLADFLLSSKENLFPKAREIKETKKEAELPPIGQSQSQDEKRAALRHELAKMFKQQLLEGM</sequence>
<dbReference type="GO" id="GO:0097546">
    <property type="term" value="C:ciliary base"/>
    <property type="evidence" value="ECO:0007669"/>
    <property type="project" value="TreeGrafter"/>
</dbReference>
<dbReference type="GO" id="GO:0005930">
    <property type="term" value="C:axoneme"/>
    <property type="evidence" value="ECO:0007669"/>
    <property type="project" value="TreeGrafter"/>
</dbReference>
<evidence type="ECO:0000256" key="10">
    <source>
        <dbReference type="SAM" id="MobiDB-lite"/>
    </source>
</evidence>
<feature type="region of interest" description="Disordered" evidence="10">
    <location>
        <begin position="143"/>
        <end position="175"/>
    </location>
</feature>
<accession>A0AAX4P3I3</accession>
<comment type="subcellular location">
    <subcellularLocation>
        <location evidence="1">Cell projection</location>
        <location evidence="1">Cilium</location>
    </subcellularLocation>
    <subcellularLocation>
        <location evidence="2">Cytoplasm</location>
    </subcellularLocation>
</comment>
<evidence type="ECO:0000313" key="12">
    <source>
        <dbReference type="EMBL" id="WZN60561.1"/>
    </source>
</evidence>
<evidence type="ECO:0000256" key="9">
    <source>
        <dbReference type="ARBA" id="ARBA00031593"/>
    </source>
</evidence>
<feature type="domain" description="BART" evidence="11">
    <location>
        <begin position="16"/>
        <end position="128"/>
    </location>
</feature>
<evidence type="ECO:0000313" key="13">
    <source>
        <dbReference type="Proteomes" id="UP001472866"/>
    </source>
</evidence>
<reference evidence="12 13" key="1">
    <citation type="submission" date="2024-03" db="EMBL/GenBank/DDBJ databases">
        <title>Complete genome sequence of the green alga Chloropicon roscoffensis RCC1871.</title>
        <authorList>
            <person name="Lemieux C."/>
            <person name="Pombert J.-F."/>
            <person name="Otis C."/>
            <person name="Turmel M."/>
        </authorList>
    </citation>
    <scope>NUCLEOTIDE SEQUENCE [LARGE SCALE GENOMIC DNA]</scope>
    <source>
        <strain evidence="12 13">RCC1871</strain>
    </source>
</reference>
<dbReference type="InterPro" id="IPR023379">
    <property type="entry name" value="BART_dom"/>
</dbReference>
<keyword evidence="5" id="KW-0963">Cytoplasm</keyword>
<keyword evidence="7" id="KW-0969">Cilium</keyword>
<evidence type="ECO:0000256" key="7">
    <source>
        <dbReference type="ARBA" id="ARBA00023069"/>
    </source>
</evidence>
<feature type="compositionally biased region" description="Low complexity" evidence="10">
    <location>
        <begin position="343"/>
        <end position="357"/>
    </location>
</feature>
<evidence type="ECO:0000256" key="2">
    <source>
        <dbReference type="ARBA" id="ARBA00004496"/>
    </source>
</evidence>
<name>A0AAX4P3I3_9CHLO</name>
<dbReference type="InterPro" id="IPR042541">
    <property type="entry name" value="BART_sf"/>
</dbReference>
<protein>
    <recommendedName>
        <fullName evidence="4">Cilia- and flagella-associated protein 36</fullName>
    </recommendedName>
    <alternativeName>
        <fullName evidence="9">Coiled-coil domain-containing protein 104</fullName>
    </alternativeName>
</protein>
<evidence type="ECO:0000259" key="11">
    <source>
        <dbReference type="Pfam" id="PF11527"/>
    </source>
</evidence>
<evidence type="ECO:0000256" key="5">
    <source>
        <dbReference type="ARBA" id="ARBA00022490"/>
    </source>
</evidence>
<dbReference type="EMBL" id="CP151503">
    <property type="protein sequence ID" value="WZN60561.1"/>
    <property type="molecule type" value="Genomic_DNA"/>
</dbReference>
<feature type="region of interest" description="Disordered" evidence="10">
    <location>
        <begin position="478"/>
        <end position="503"/>
    </location>
</feature>
<keyword evidence="12" id="KW-0282">Flagellum</keyword>
<comment type="similarity">
    <text evidence="3">Belongs to the CFAP36 family.</text>
</comment>
<evidence type="ECO:0000256" key="4">
    <source>
        <dbReference type="ARBA" id="ARBA00021815"/>
    </source>
</evidence>
<dbReference type="Pfam" id="PF11527">
    <property type="entry name" value="ARL2_Bind_BART"/>
    <property type="match status" value="1"/>
</dbReference>
<feature type="region of interest" description="Disordered" evidence="10">
    <location>
        <begin position="200"/>
        <end position="222"/>
    </location>
</feature>
<feature type="region of interest" description="Disordered" evidence="10">
    <location>
        <begin position="259"/>
        <end position="399"/>
    </location>
</feature>
<dbReference type="Gene3D" id="1.20.1520.10">
    <property type="entry name" value="ADP-ribosylation factor-like 2-binding protein, domain"/>
    <property type="match status" value="1"/>
</dbReference>
<feature type="compositionally biased region" description="Basic and acidic residues" evidence="10">
    <location>
        <begin position="259"/>
        <end position="268"/>
    </location>
</feature>